<accession>A0A1N6HEZ7</accession>
<keyword evidence="2 6" id="KW-0472">Membrane</keyword>
<dbReference type="GO" id="GO:0043165">
    <property type="term" value="P:Gram-negative-bacterium-type cell outer membrane assembly"/>
    <property type="evidence" value="ECO:0007669"/>
    <property type="project" value="UniProtKB-UniRule"/>
</dbReference>
<evidence type="ECO:0000256" key="1">
    <source>
        <dbReference type="ARBA" id="ARBA00022729"/>
    </source>
</evidence>
<keyword evidence="1 6" id="KW-0732">Signal</keyword>
<comment type="subunit">
    <text evidence="6">Component of the lipopolysaccharide transport and assembly complex. Interacts with LptD.</text>
</comment>
<dbReference type="Proteomes" id="UP000185062">
    <property type="component" value="Unassembled WGS sequence"/>
</dbReference>
<dbReference type="EMBL" id="FSRO01000001">
    <property type="protein sequence ID" value="SIO18185.1"/>
    <property type="molecule type" value="Genomic_DNA"/>
</dbReference>
<dbReference type="HAMAP" id="MF_01186">
    <property type="entry name" value="LPS_assembly_LptE"/>
    <property type="match status" value="1"/>
</dbReference>
<dbReference type="GO" id="GO:0009279">
    <property type="term" value="C:cell outer membrane"/>
    <property type="evidence" value="ECO:0007669"/>
    <property type="project" value="UniProtKB-SubCell"/>
</dbReference>
<dbReference type="RefSeq" id="WP_028461449.1">
    <property type="nucleotide sequence ID" value="NZ_FSRO01000001.1"/>
</dbReference>
<dbReference type="GO" id="GO:1990351">
    <property type="term" value="C:transporter complex"/>
    <property type="evidence" value="ECO:0007669"/>
    <property type="project" value="TreeGrafter"/>
</dbReference>
<evidence type="ECO:0000256" key="2">
    <source>
        <dbReference type="ARBA" id="ARBA00023136"/>
    </source>
</evidence>
<comment type="similarity">
    <text evidence="6">Belongs to the LptE lipoprotein family.</text>
</comment>
<dbReference type="eggNOG" id="COG2980">
    <property type="taxonomic scope" value="Bacteria"/>
</dbReference>
<dbReference type="InterPro" id="IPR007485">
    <property type="entry name" value="LPS_assembly_LptE"/>
</dbReference>
<evidence type="ECO:0000256" key="5">
    <source>
        <dbReference type="ARBA" id="ARBA00023288"/>
    </source>
</evidence>
<dbReference type="AlphaFoldDB" id="A0A1N6HEZ7"/>
<keyword evidence="4 6" id="KW-0998">Cell outer membrane</keyword>
<dbReference type="GO" id="GO:0015920">
    <property type="term" value="P:lipopolysaccharide transport"/>
    <property type="evidence" value="ECO:0007669"/>
    <property type="project" value="TreeGrafter"/>
</dbReference>
<comment type="subcellular location">
    <subcellularLocation>
        <location evidence="6">Cell outer membrane</location>
        <topology evidence="6">Lipid-anchor</topology>
    </subcellularLocation>
</comment>
<keyword evidence="5 6" id="KW-0449">Lipoprotein</keyword>
<evidence type="ECO:0000256" key="3">
    <source>
        <dbReference type="ARBA" id="ARBA00023139"/>
    </source>
</evidence>
<reference evidence="7 8" key="1">
    <citation type="submission" date="2016-12" db="EMBL/GenBank/DDBJ databases">
        <authorList>
            <person name="Song W.-J."/>
            <person name="Kurnit D.M."/>
        </authorList>
    </citation>
    <scope>NUCLEOTIDE SEQUENCE [LARGE SCALE GENOMIC DNA]</scope>
    <source>
        <strain evidence="7 8">ATCC 49181</strain>
    </source>
</reference>
<dbReference type="Pfam" id="PF04390">
    <property type="entry name" value="LptE"/>
    <property type="match status" value="1"/>
</dbReference>
<protein>
    <recommendedName>
        <fullName evidence="6">LPS-assembly lipoprotein LptE</fullName>
    </recommendedName>
</protein>
<dbReference type="STRING" id="44575.SAMN05216419_10165"/>
<evidence type="ECO:0000256" key="4">
    <source>
        <dbReference type="ARBA" id="ARBA00023237"/>
    </source>
</evidence>
<comment type="function">
    <text evidence="6">Together with LptD, is involved in the assembly of lipopolysaccharide (LPS) at the surface of the outer membrane. Required for the proper assembly of LptD. Binds LPS and may serve as the LPS recognition site at the outer membrane.</text>
</comment>
<evidence type="ECO:0000313" key="8">
    <source>
        <dbReference type="Proteomes" id="UP000185062"/>
    </source>
</evidence>
<organism evidence="7 8">
    <name type="scientific">Nitrosomonas cryotolerans ATCC 49181</name>
    <dbReference type="NCBI Taxonomy" id="1131553"/>
    <lineage>
        <taxon>Bacteria</taxon>
        <taxon>Pseudomonadati</taxon>
        <taxon>Pseudomonadota</taxon>
        <taxon>Betaproteobacteria</taxon>
        <taxon>Nitrosomonadales</taxon>
        <taxon>Nitrosomonadaceae</taxon>
        <taxon>Nitrosomonas</taxon>
    </lineage>
</organism>
<keyword evidence="3 6" id="KW-0564">Palmitate</keyword>
<dbReference type="PANTHER" id="PTHR38098:SF1">
    <property type="entry name" value="LPS-ASSEMBLY LIPOPROTEIN LPTE"/>
    <property type="match status" value="1"/>
</dbReference>
<dbReference type="PROSITE" id="PS51257">
    <property type="entry name" value="PROKAR_LIPOPROTEIN"/>
    <property type="match status" value="1"/>
</dbReference>
<dbReference type="Gene3D" id="3.30.160.150">
    <property type="entry name" value="Lipoprotein like domain"/>
    <property type="match status" value="1"/>
</dbReference>
<evidence type="ECO:0000256" key="6">
    <source>
        <dbReference type="HAMAP-Rule" id="MF_01186"/>
    </source>
</evidence>
<gene>
    <name evidence="6" type="primary">lptE</name>
    <name evidence="7" type="ORF">SAMN02743940_1147</name>
</gene>
<sequence>MRLNKQKIFVIVILCALTACGFKLRGQISNLPFKSLYVSAPAGHSIGTDLERSIDARTTTQVVHKAEDAEAILQVISATNEKRILSLSGGGRVREFELIYRVSTRLVDSKGIELAPASELVLMRNLPFLDAQILAKEAEEKMLYKDMQDDAVQQIIWRLSTVNP</sequence>
<proteinExistence type="inferred from homology"/>
<keyword evidence="8" id="KW-1185">Reference proteome</keyword>
<dbReference type="GO" id="GO:0001530">
    <property type="term" value="F:lipopolysaccharide binding"/>
    <property type="evidence" value="ECO:0007669"/>
    <property type="project" value="TreeGrafter"/>
</dbReference>
<evidence type="ECO:0000313" key="7">
    <source>
        <dbReference type="EMBL" id="SIO18185.1"/>
    </source>
</evidence>
<dbReference type="PANTHER" id="PTHR38098">
    <property type="entry name" value="LPS-ASSEMBLY LIPOPROTEIN LPTE"/>
    <property type="match status" value="1"/>
</dbReference>
<name>A0A1N6HEZ7_9PROT</name>